<gene>
    <name evidence="1" type="ORF">JV46_10920</name>
</gene>
<dbReference type="OrthoDB" id="7210452at2"/>
<dbReference type="AlphaFoldDB" id="A0A0B0H8H7"/>
<dbReference type="EMBL" id="JRAA01000002">
    <property type="protein sequence ID" value="KHF25365.1"/>
    <property type="molecule type" value="Genomic_DNA"/>
</dbReference>
<comment type="caution">
    <text evidence="1">The sequence shown here is derived from an EMBL/GenBank/DDBJ whole genome shotgun (WGS) entry which is preliminary data.</text>
</comment>
<name>A0A0B0H8H7_SOVGS</name>
<keyword evidence="2" id="KW-1185">Reference proteome</keyword>
<dbReference type="RefSeq" id="WP_043117594.1">
    <property type="nucleotide sequence ID" value="NZ_JRAA01000002.1"/>
</dbReference>
<organism evidence="1 2">
    <name type="scientific">Solemya velum gill symbiont</name>
    <dbReference type="NCBI Taxonomy" id="2340"/>
    <lineage>
        <taxon>Bacteria</taxon>
        <taxon>Pseudomonadati</taxon>
        <taxon>Pseudomonadota</taxon>
        <taxon>Gammaproteobacteria</taxon>
        <taxon>sulfur-oxidizing symbionts</taxon>
    </lineage>
</organism>
<dbReference type="Proteomes" id="UP000030856">
    <property type="component" value="Unassembled WGS sequence"/>
</dbReference>
<reference evidence="1 2" key="1">
    <citation type="journal article" date="2014" name="BMC Genomics">
        <title>The genome of the intracellular bacterium of the coastal bivalve, Solemya velum: a blueprint for thriving in and out of symbiosis.</title>
        <authorList>
            <person name="Dmytrenko O."/>
            <person name="Russell S.L."/>
            <person name="Loo W.T."/>
            <person name="Fontanez K.M."/>
            <person name="Liao L."/>
            <person name="Roeselers G."/>
            <person name="Sharma R."/>
            <person name="Stewart F.J."/>
            <person name="Newton I.L."/>
            <person name="Woyke T."/>
            <person name="Wu D."/>
            <person name="Lang J.M."/>
            <person name="Eisen J.A."/>
            <person name="Cavanaugh C.M."/>
        </authorList>
    </citation>
    <scope>NUCLEOTIDE SEQUENCE [LARGE SCALE GENOMIC DNA]</scope>
    <source>
        <strain evidence="1 2">WH</strain>
    </source>
</reference>
<evidence type="ECO:0000313" key="2">
    <source>
        <dbReference type="Proteomes" id="UP000030856"/>
    </source>
</evidence>
<dbReference type="STRING" id="2340.JV46_10920"/>
<evidence type="ECO:0000313" key="1">
    <source>
        <dbReference type="EMBL" id="KHF25365.1"/>
    </source>
</evidence>
<accession>A0A0B0H8H7</accession>
<protein>
    <recommendedName>
        <fullName evidence="3">Glycosyl transferase family 2</fullName>
    </recommendedName>
</protein>
<proteinExistence type="predicted"/>
<dbReference type="Pfam" id="PF13704">
    <property type="entry name" value="Glyco_tranf_2_4"/>
    <property type="match status" value="1"/>
</dbReference>
<dbReference type="eggNOG" id="COG0463">
    <property type="taxonomic scope" value="Bacteria"/>
</dbReference>
<sequence length="353" mass="39839">MNNNNKLTLADLGNSLSIESGTLDPKKLTVYGIFKNELYFLRSFLSHYRSIGVEQFLILDDSSEDGTKEFLASQNDCVVLSSPYSYGQVIKLTDWQTKKPVRAGVPMKTVIPSHFLANQWAIYADADEFLFLPPGISTVQDLIKQLERGRYRAVVASLVDFFPAQLSFSSHEAPENLEDLINEASFFDTIPLITLDPDEGKIVRLNKGASSRILYEHGIYQNPWFLKPLPSFVKRSPYLKKYQLTSSAMSKTPLIRWDSDVRMVGSHRANIKAQPGLILTSAHFKFTSDLERRIEMAIKLRSYSGKSKKYTRLAKLMHPASDSGNSLLGPDSKKFNSVEDFIECELMTVPDGF</sequence>
<evidence type="ECO:0008006" key="3">
    <source>
        <dbReference type="Google" id="ProtNLM"/>
    </source>
</evidence>